<evidence type="ECO:0000259" key="1">
    <source>
        <dbReference type="PROSITE" id="PS51462"/>
    </source>
</evidence>
<protein>
    <submittedName>
        <fullName evidence="2">NUDIX domain</fullName>
    </submittedName>
</protein>
<reference evidence="2 3" key="2">
    <citation type="journal article" date="2021" name="Curr. Genet.">
        <title>Genetic response to nitrogen starvation in the aggressive Eucalyptus foliar pathogen Teratosphaeria destructans.</title>
        <authorList>
            <person name="Havenga M."/>
            <person name="Wingfield B.D."/>
            <person name="Wingfield M.J."/>
            <person name="Dreyer L.L."/>
            <person name="Roets F."/>
            <person name="Aylward J."/>
        </authorList>
    </citation>
    <scope>NUCLEOTIDE SEQUENCE [LARGE SCALE GENOMIC DNA]</scope>
    <source>
        <strain evidence="2">CMW44962</strain>
    </source>
</reference>
<name>A0A9W7SMI2_9PEZI</name>
<dbReference type="SUPFAM" id="SSF55811">
    <property type="entry name" value="Nudix"/>
    <property type="match status" value="1"/>
</dbReference>
<dbReference type="PANTHER" id="PTHR43736:SF1">
    <property type="entry name" value="DIHYDRONEOPTERIN TRIPHOSPHATE DIPHOSPHATASE"/>
    <property type="match status" value="1"/>
</dbReference>
<proteinExistence type="predicted"/>
<sequence length="194" mass="21654">MTTNNEQDGTSNQTETRAFTFNPSVATFNVPKQTYLTTYPQPPNTLIATGALVLIPPKPHILLLQRSRTDTMPNLWEVPGGACDDSDPTILHGAARELFEETGLRVQHFVALVGEPQVFTTGSGKRICKFLFLVEVEDERKGGMGKVRLDEREHQAFVWASEGEVREGRVGEVLLRFTSREMEEVVLGCFRADC</sequence>
<feature type="domain" description="Nudix hydrolase" evidence="1">
    <location>
        <begin position="44"/>
        <end position="183"/>
    </location>
</feature>
<dbReference type="Pfam" id="PF00293">
    <property type="entry name" value="NUDIX"/>
    <property type="match status" value="1"/>
</dbReference>
<evidence type="ECO:0000313" key="2">
    <source>
        <dbReference type="EMBL" id="KAH9824545.1"/>
    </source>
</evidence>
<accession>A0A9W7SMI2</accession>
<dbReference type="Proteomes" id="UP001138500">
    <property type="component" value="Unassembled WGS sequence"/>
</dbReference>
<evidence type="ECO:0000313" key="3">
    <source>
        <dbReference type="Proteomes" id="UP001138500"/>
    </source>
</evidence>
<dbReference type="InterPro" id="IPR015797">
    <property type="entry name" value="NUDIX_hydrolase-like_dom_sf"/>
</dbReference>
<dbReference type="CDD" id="cd02883">
    <property type="entry name" value="NUDIX_Hydrolase"/>
    <property type="match status" value="1"/>
</dbReference>
<organism evidence="2 3">
    <name type="scientific">Teratosphaeria destructans</name>
    <dbReference type="NCBI Taxonomy" id="418781"/>
    <lineage>
        <taxon>Eukaryota</taxon>
        <taxon>Fungi</taxon>
        <taxon>Dikarya</taxon>
        <taxon>Ascomycota</taxon>
        <taxon>Pezizomycotina</taxon>
        <taxon>Dothideomycetes</taxon>
        <taxon>Dothideomycetidae</taxon>
        <taxon>Mycosphaerellales</taxon>
        <taxon>Teratosphaeriaceae</taxon>
        <taxon>Teratosphaeria</taxon>
    </lineage>
</organism>
<dbReference type="PROSITE" id="PS51462">
    <property type="entry name" value="NUDIX"/>
    <property type="match status" value="1"/>
</dbReference>
<dbReference type="OrthoDB" id="276276at2759"/>
<gene>
    <name evidence="2" type="ORF">Tdes44962_MAKER04365</name>
</gene>
<comment type="caution">
    <text evidence="2">The sequence shown here is derived from an EMBL/GenBank/DDBJ whole genome shotgun (WGS) entry which is preliminary data.</text>
</comment>
<dbReference type="PANTHER" id="PTHR43736">
    <property type="entry name" value="ADP-RIBOSE PYROPHOSPHATASE"/>
    <property type="match status" value="1"/>
</dbReference>
<dbReference type="Gene3D" id="3.90.79.10">
    <property type="entry name" value="Nucleoside Triphosphate Pyrophosphohydrolase"/>
    <property type="match status" value="1"/>
</dbReference>
<dbReference type="InterPro" id="IPR000086">
    <property type="entry name" value="NUDIX_hydrolase_dom"/>
</dbReference>
<dbReference type="AlphaFoldDB" id="A0A9W7SMI2"/>
<dbReference type="EMBL" id="RIBY02002145">
    <property type="protein sequence ID" value="KAH9824545.1"/>
    <property type="molecule type" value="Genomic_DNA"/>
</dbReference>
<keyword evidence="3" id="KW-1185">Reference proteome</keyword>
<reference evidence="2 3" key="1">
    <citation type="journal article" date="2018" name="IMA Fungus">
        <title>IMA Genome-F 10: Nine draft genome sequences of Claviceps purpurea s.lat., including C. arundinis, C. humidiphila, and C. cf. spartinae, pseudomolecules for the pitch canker pathogen Fusarium circinatum, draft genome of Davidsoniella eucalypti, Grosmannia galeiformis, Quambalaria eucalypti, and Teratosphaeria destructans.</title>
        <authorList>
            <person name="Wingfield B.D."/>
            <person name="Liu M."/>
            <person name="Nguyen H.D."/>
            <person name="Lane F.A."/>
            <person name="Morgan S.W."/>
            <person name="De Vos L."/>
            <person name="Wilken P.M."/>
            <person name="Duong T.A."/>
            <person name="Aylward J."/>
            <person name="Coetzee M.P."/>
            <person name="Dadej K."/>
            <person name="De Beer Z.W."/>
            <person name="Findlay W."/>
            <person name="Havenga M."/>
            <person name="Kolarik M."/>
            <person name="Menzies J.G."/>
            <person name="Naidoo K."/>
            <person name="Pochopski O."/>
            <person name="Shoukouhi P."/>
            <person name="Santana Q.C."/>
            <person name="Seifert K.A."/>
            <person name="Soal N."/>
            <person name="Steenkamp E.T."/>
            <person name="Tatham C.T."/>
            <person name="van der Nest M.A."/>
            <person name="Wingfield M.J."/>
        </authorList>
    </citation>
    <scope>NUCLEOTIDE SEQUENCE [LARGE SCALE GENOMIC DNA]</scope>
    <source>
        <strain evidence="2">CMW44962</strain>
    </source>
</reference>